<feature type="coiled-coil region" evidence="1">
    <location>
        <begin position="86"/>
        <end position="115"/>
    </location>
</feature>
<protein>
    <submittedName>
        <fullName evidence="2">Uncharacterized protein</fullName>
    </submittedName>
</protein>
<name>A0AAD1U5P9_EUPCR</name>
<evidence type="ECO:0000256" key="1">
    <source>
        <dbReference type="SAM" id="Coils"/>
    </source>
</evidence>
<dbReference type="EMBL" id="CAMPGE010001001">
    <property type="protein sequence ID" value="CAI2359768.1"/>
    <property type="molecule type" value="Genomic_DNA"/>
</dbReference>
<gene>
    <name evidence="2" type="ORF">ECRASSUSDP1_LOCUS1062</name>
</gene>
<accession>A0AAD1U5P9</accession>
<keyword evidence="3" id="KW-1185">Reference proteome</keyword>
<dbReference type="AlphaFoldDB" id="A0AAD1U5P9"/>
<proteinExistence type="predicted"/>
<keyword evidence="1" id="KW-0175">Coiled coil</keyword>
<comment type="caution">
    <text evidence="2">The sequence shown here is derived from an EMBL/GenBank/DDBJ whole genome shotgun (WGS) entry which is preliminary data.</text>
</comment>
<dbReference type="Proteomes" id="UP001295684">
    <property type="component" value="Unassembled WGS sequence"/>
</dbReference>
<reference evidence="2" key="1">
    <citation type="submission" date="2023-07" db="EMBL/GenBank/DDBJ databases">
        <authorList>
            <consortium name="AG Swart"/>
            <person name="Singh M."/>
            <person name="Singh A."/>
            <person name="Seah K."/>
            <person name="Emmerich C."/>
        </authorList>
    </citation>
    <scope>NUCLEOTIDE SEQUENCE</scope>
    <source>
        <strain evidence="2">DP1</strain>
    </source>
</reference>
<evidence type="ECO:0000313" key="2">
    <source>
        <dbReference type="EMBL" id="CAI2359768.1"/>
    </source>
</evidence>
<sequence>MIFCLDCKKDTNSFGSFVNGRLDGSVSRNPVPRNYSENLRESSSRRILTSKCGLCKLKNRKLKEVINQLTLLNFYFIEKFDCLKGFEQLQKEIVKNQIKNEELNWEIEKIELREKRVYKSNSQSVKEVGIQHDDYLDENFKKKITKSHIKILKKIENLPHIISAHLKDEKPPPSKSQVKRYSSEFGYVSIIEDSSKAYPGTFPLKNRPPCAIIRCTTFPIFLSSNCISSVFETICRI</sequence>
<organism evidence="2 3">
    <name type="scientific">Euplotes crassus</name>
    <dbReference type="NCBI Taxonomy" id="5936"/>
    <lineage>
        <taxon>Eukaryota</taxon>
        <taxon>Sar</taxon>
        <taxon>Alveolata</taxon>
        <taxon>Ciliophora</taxon>
        <taxon>Intramacronucleata</taxon>
        <taxon>Spirotrichea</taxon>
        <taxon>Hypotrichia</taxon>
        <taxon>Euplotida</taxon>
        <taxon>Euplotidae</taxon>
        <taxon>Moneuplotes</taxon>
    </lineage>
</organism>
<evidence type="ECO:0000313" key="3">
    <source>
        <dbReference type="Proteomes" id="UP001295684"/>
    </source>
</evidence>